<evidence type="ECO:0000313" key="4">
    <source>
        <dbReference type="Proteomes" id="UP000789831"/>
    </source>
</evidence>
<keyword evidence="1" id="KW-0175">Coiled coil</keyword>
<keyword evidence="4" id="KW-1185">Reference proteome</keyword>
<name>A0A9N9FQG6_9GLOM</name>
<dbReference type="AlphaFoldDB" id="A0A9N9FQG6"/>
<feature type="coiled-coil region" evidence="1">
    <location>
        <begin position="187"/>
        <end position="225"/>
    </location>
</feature>
<feature type="region of interest" description="Disordered" evidence="2">
    <location>
        <begin position="29"/>
        <end position="48"/>
    </location>
</feature>
<reference evidence="3" key="1">
    <citation type="submission" date="2021-06" db="EMBL/GenBank/DDBJ databases">
        <authorList>
            <person name="Kallberg Y."/>
            <person name="Tangrot J."/>
            <person name="Rosling A."/>
        </authorList>
    </citation>
    <scope>NUCLEOTIDE SEQUENCE</scope>
    <source>
        <strain evidence="3">MT106</strain>
    </source>
</reference>
<evidence type="ECO:0000313" key="3">
    <source>
        <dbReference type="EMBL" id="CAG8550449.1"/>
    </source>
</evidence>
<dbReference type="EMBL" id="CAJVPL010001065">
    <property type="protein sequence ID" value="CAG8550449.1"/>
    <property type="molecule type" value="Genomic_DNA"/>
</dbReference>
<evidence type="ECO:0000256" key="1">
    <source>
        <dbReference type="SAM" id="Coils"/>
    </source>
</evidence>
<organism evidence="3 4">
    <name type="scientific">Ambispora gerdemannii</name>
    <dbReference type="NCBI Taxonomy" id="144530"/>
    <lineage>
        <taxon>Eukaryota</taxon>
        <taxon>Fungi</taxon>
        <taxon>Fungi incertae sedis</taxon>
        <taxon>Mucoromycota</taxon>
        <taxon>Glomeromycotina</taxon>
        <taxon>Glomeromycetes</taxon>
        <taxon>Archaeosporales</taxon>
        <taxon>Ambisporaceae</taxon>
        <taxon>Ambispora</taxon>
    </lineage>
</organism>
<accession>A0A9N9FQG6</accession>
<proteinExistence type="predicted"/>
<dbReference type="OrthoDB" id="10571442at2759"/>
<dbReference type="Proteomes" id="UP000789831">
    <property type="component" value="Unassembled WGS sequence"/>
</dbReference>
<protein>
    <submittedName>
        <fullName evidence="3">3494_t:CDS:1</fullName>
    </submittedName>
</protein>
<gene>
    <name evidence="3" type="ORF">AGERDE_LOCUS6639</name>
</gene>
<comment type="caution">
    <text evidence="3">The sequence shown here is derived from an EMBL/GenBank/DDBJ whole genome shotgun (WGS) entry which is preliminary data.</text>
</comment>
<feature type="compositionally biased region" description="Polar residues" evidence="2">
    <location>
        <begin position="30"/>
        <end position="39"/>
    </location>
</feature>
<sequence>MTSANNIDIDKYGAIIRYDDTFVNEKRNHQLTLPRQSAPTKTKKRARKTIPSKFASSSSFSSMSSISLHKNNESLVKVPARPNKRYINLEACMTLTKAEYNKFRSLGNLAVSSFLNIEFPLDSQTLRTLKASKNMIFSSYPALSTRRDSWVVDELVQSIFANKRRYFRQKQQKKEFNILEIEFQFEITEEKELENITEEENKKLENTTEKEIKNLENTTEEEVKEIDYGYEIVVSLPTTDEEDEN</sequence>
<evidence type="ECO:0000256" key="2">
    <source>
        <dbReference type="SAM" id="MobiDB-lite"/>
    </source>
</evidence>